<evidence type="ECO:0000313" key="2">
    <source>
        <dbReference type="Proteomes" id="UP000289316"/>
    </source>
</evidence>
<gene>
    <name evidence="1" type="ORF">D6C19_00755</name>
</gene>
<organism evidence="1 2">
    <name type="scientific">Ligilactobacillus murinus</name>
    <dbReference type="NCBI Taxonomy" id="1622"/>
    <lineage>
        <taxon>Bacteria</taxon>
        <taxon>Bacillati</taxon>
        <taxon>Bacillota</taxon>
        <taxon>Bacilli</taxon>
        <taxon>Lactobacillales</taxon>
        <taxon>Lactobacillaceae</taxon>
        <taxon>Ligilactobacillus</taxon>
    </lineage>
</organism>
<evidence type="ECO:0000313" key="1">
    <source>
        <dbReference type="EMBL" id="RXV75553.1"/>
    </source>
</evidence>
<reference evidence="1 2" key="1">
    <citation type="submission" date="2018-09" db="EMBL/GenBank/DDBJ databases">
        <title>Murine metabolic-syndrome-specific gut microbial biobank.</title>
        <authorList>
            <person name="Liu C."/>
        </authorList>
    </citation>
    <scope>NUCLEOTIDE SEQUENCE [LARGE SCALE GENOMIC DNA]</scope>
    <source>
        <strain evidence="1 2">C-30</strain>
    </source>
</reference>
<dbReference type="Proteomes" id="UP000289316">
    <property type="component" value="Unassembled WGS sequence"/>
</dbReference>
<proteinExistence type="predicted"/>
<comment type="caution">
    <text evidence="1">The sequence shown here is derived from an EMBL/GenBank/DDBJ whole genome shotgun (WGS) entry which is preliminary data.</text>
</comment>
<accession>A0A4Q2AYR0</accession>
<dbReference type="AlphaFoldDB" id="A0A4Q2AYR0"/>
<dbReference type="RefSeq" id="WP_129303162.1">
    <property type="nucleotide sequence ID" value="NZ_CABIVU010000012.1"/>
</dbReference>
<protein>
    <submittedName>
        <fullName evidence="1">Uncharacterized protein</fullName>
    </submittedName>
</protein>
<name>A0A4Q2AYR0_9LACO</name>
<sequence length="116" mass="13594">MKNNEVLKLEWDRGFINYSDNVPVEALIKAGWRKATEPELKLEKIKQDLDQRITDTKKELKEAMNTSRKCTKHYKRGATFAIYDLIACNDYIKSTQYKLDALLFARDEFESLGQED</sequence>
<dbReference type="EMBL" id="QZFR01000002">
    <property type="protein sequence ID" value="RXV75553.1"/>
    <property type="molecule type" value="Genomic_DNA"/>
</dbReference>